<organism evidence="3 4">
    <name type="scientific">Phocaeicola dorei</name>
    <dbReference type="NCBI Taxonomy" id="357276"/>
    <lineage>
        <taxon>Bacteria</taxon>
        <taxon>Pseudomonadati</taxon>
        <taxon>Bacteroidota</taxon>
        <taxon>Bacteroidia</taxon>
        <taxon>Bacteroidales</taxon>
        <taxon>Bacteroidaceae</taxon>
        <taxon>Phocaeicola</taxon>
    </lineage>
</organism>
<dbReference type="Proteomes" id="UP000441162">
    <property type="component" value="Unassembled WGS sequence"/>
</dbReference>
<accession>A0A4Q5HRJ9</accession>
<dbReference type="AlphaFoldDB" id="A0A4Q5HRJ9"/>
<keyword evidence="1" id="KW-0732">Signal</keyword>
<evidence type="ECO:0000313" key="3">
    <source>
        <dbReference type="EMBL" id="KAA5404190.1"/>
    </source>
</evidence>
<evidence type="ECO:0000313" key="5">
    <source>
        <dbReference type="Proteomes" id="UP000481616"/>
    </source>
</evidence>
<name>A0A4Q5HRJ9_9BACT</name>
<dbReference type="EMBL" id="VVYY01000012">
    <property type="protein sequence ID" value="KAA5396829.1"/>
    <property type="molecule type" value="Genomic_DNA"/>
</dbReference>
<feature type="chain" id="PRO_5043194694" evidence="1">
    <location>
        <begin position="24"/>
        <end position="121"/>
    </location>
</feature>
<comment type="caution">
    <text evidence="3">The sequence shown here is derived from an EMBL/GenBank/DDBJ whole genome shotgun (WGS) entry which is preliminary data.</text>
</comment>
<protein>
    <submittedName>
        <fullName evidence="3">Uncharacterized protein</fullName>
    </submittedName>
</protein>
<evidence type="ECO:0000313" key="2">
    <source>
        <dbReference type="EMBL" id="KAA5396829.1"/>
    </source>
</evidence>
<proteinExistence type="predicted"/>
<evidence type="ECO:0000256" key="1">
    <source>
        <dbReference type="SAM" id="SignalP"/>
    </source>
</evidence>
<dbReference type="RefSeq" id="WP_008656517.1">
    <property type="nucleotide sequence ID" value="NZ_BQOA01000001.1"/>
</dbReference>
<dbReference type="EMBL" id="VVZA01000011">
    <property type="protein sequence ID" value="KAA5404190.1"/>
    <property type="molecule type" value="Genomic_DNA"/>
</dbReference>
<reference evidence="4 5" key="1">
    <citation type="journal article" date="2019" name="Nat. Med.">
        <title>A library of human gut bacterial isolates paired with longitudinal multiomics data enables mechanistic microbiome research.</title>
        <authorList>
            <person name="Poyet M."/>
            <person name="Groussin M."/>
            <person name="Gibbons S.M."/>
            <person name="Avila-Pacheco J."/>
            <person name="Jiang X."/>
            <person name="Kearney S.M."/>
            <person name="Perrotta A.R."/>
            <person name="Berdy B."/>
            <person name="Zhao S."/>
            <person name="Lieberman T.D."/>
            <person name="Swanson P.K."/>
            <person name="Smith M."/>
            <person name="Roesemann S."/>
            <person name="Alexander J.E."/>
            <person name="Rich S.A."/>
            <person name="Livny J."/>
            <person name="Vlamakis H."/>
            <person name="Clish C."/>
            <person name="Bullock K."/>
            <person name="Deik A."/>
            <person name="Scott J."/>
            <person name="Pierce K.A."/>
            <person name="Xavier R.J."/>
            <person name="Alm E.J."/>
        </authorList>
    </citation>
    <scope>NUCLEOTIDE SEQUENCE [LARGE SCALE GENOMIC DNA]</scope>
    <source>
        <strain evidence="2 5">BIOML-A1</strain>
        <strain evidence="3 4">BIOML-A4</strain>
    </source>
</reference>
<sequence length="121" mass="13502">MKNFIFAMCGFLMMSLVSLSVQASSVESSKCEYVNPSVDVGLPDIQFITLETALADCVVPTMTHPVFLVANNPAMMCSIKEGMAIQGIRINVPKCPFRYIYKSKYCTHYSYTAYSKLVTPY</sequence>
<gene>
    <name evidence="3" type="ORF">F2Y51_14180</name>
    <name evidence="2" type="ORF">F2Y58_15115</name>
</gene>
<evidence type="ECO:0000313" key="4">
    <source>
        <dbReference type="Proteomes" id="UP000441162"/>
    </source>
</evidence>
<dbReference type="Proteomes" id="UP000481616">
    <property type="component" value="Unassembled WGS sequence"/>
</dbReference>
<feature type="signal peptide" evidence="1">
    <location>
        <begin position="1"/>
        <end position="23"/>
    </location>
</feature>